<sequence>MDPEADTVENGEELEEVRIKSPCNGSYLAATALAFETQRLLRKELEESALAAAEQPSPSPKFPPPGDHLSIPATNCLRSELQFGATRHILQVERHPPRGGTSIWNWAGSFRDLNGGVDRQEAVLTRAK</sequence>
<dbReference type="AlphaFoldDB" id="A0A5J5FBP0"/>
<dbReference type="Proteomes" id="UP000326924">
    <property type="component" value="Unassembled WGS sequence"/>
</dbReference>
<proteinExistence type="predicted"/>
<name>A0A5J5FBP0_9PEZI</name>
<keyword evidence="3" id="KW-1185">Reference proteome</keyword>
<gene>
    <name evidence="2" type="ORF">FN846DRAFT_915408</name>
</gene>
<accession>A0A5J5FBP0</accession>
<evidence type="ECO:0000313" key="3">
    <source>
        <dbReference type="Proteomes" id="UP000326924"/>
    </source>
</evidence>
<reference evidence="2 3" key="1">
    <citation type="submission" date="2019-09" db="EMBL/GenBank/DDBJ databases">
        <title>Draft genome of the ectomycorrhizal ascomycete Sphaerosporella brunnea.</title>
        <authorList>
            <consortium name="DOE Joint Genome Institute"/>
            <person name="Benucci G.M."/>
            <person name="Marozzi G."/>
            <person name="Antonielli L."/>
            <person name="Sanchez S."/>
            <person name="Marco P."/>
            <person name="Wang X."/>
            <person name="Falini L.B."/>
            <person name="Barry K."/>
            <person name="Haridas S."/>
            <person name="Lipzen A."/>
            <person name="Labutti K."/>
            <person name="Grigoriev I.V."/>
            <person name="Murat C."/>
            <person name="Martin F."/>
            <person name="Albertini E."/>
            <person name="Donnini D."/>
            <person name="Bonito G."/>
        </authorList>
    </citation>
    <scope>NUCLEOTIDE SEQUENCE [LARGE SCALE GENOMIC DNA]</scope>
    <source>
        <strain evidence="2 3">Sb_GMNB300</strain>
    </source>
</reference>
<dbReference type="EMBL" id="VXIS01000001">
    <property type="protein sequence ID" value="KAA8914991.1"/>
    <property type="molecule type" value="Genomic_DNA"/>
</dbReference>
<organism evidence="2 3">
    <name type="scientific">Sphaerosporella brunnea</name>
    <dbReference type="NCBI Taxonomy" id="1250544"/>
    <lineage>
        <taxon>Eukaryota</taxon>
        <taxon>Fungi</taxon>
        <taxon>Dikarya</taxon>
        <taxon>Ascomycota</taxon>
        <taxon>Pezizomycotina</taxon>
        <taxon>Pezizomycetes</taxon>
        <taxon>Pezizales</taxon>
        <taxon>Pyronemataceae</taxon>
        <taxon>Sphaerosporella</taxon>
    </lineage>
</organism>
<dbReference type="InParanoid" id="A0A5J5FBP0"/>
<feature type="compositionally biased region" description="Pro residues" evidence="1">
    <location>
        <begin position="57"/>
        <end position="66"/>
    </location>
</feature>
<evidence type="ECO:0000256" key="1">
    <source>
        <dbReference type="SAM" id="MobiDB-lite"/>
    </source>
</evidence>
<evidence type="ECO:0000313" key="2">
    <source>
        <dbReference type="EMBL" id="KAA8914991.1"/>
    </source>
</evidence>
<comment type="caution">
    <text evidence="2">The sequence shown here is derived from an EMBL/GenBank/DDBJ whole genome shotgun (WGS) entry which is preliminary data.</text>
</comment>
<feature type="region of interest" description="Disordered" evidence="1">
    <location>
        <begin position="47"/>
        <end position="71"/>
    </location>
</feature>
<protein>
    <submittedName>
        <fullName evidence="2">Uncharacterized protein</fullName>
    </submittedName>
</protein>